<evidence type="ECO:0000313" key="2">
    <source>
        <dbReference type="Proteomes" id="UP000425411"/>
    </source>
</evidence>
<keyword evidence="2" id="KW-1185">Reference proteome</keyword>
<evidence type="ECO:0000313" key="1">
    <source>
        <dbReference type="EMBL" id="QGS09659.1"/>
    </source>
</evidence>
<organism evidence="1 2">
    <name type="scientific">Gemella morbillorum</name>
    <dbReference type="NCBI Taxonomy" id="29391"/>
    <lineage>
        <taxon>Bacteria</taxon>
        <taxon>Bacillati</taxon>
        <taxon>Bacillota</taxon>
        <taxon>Bacilli</taxon>
        <taxon>Bacillales</taxon>
        <taxon>Gemellaceae</taxon>
        <taxon>Gemella</taxon>
    </lineage>
</organism>
<protein>
    <submittedName>
        <fullName evidence="1">Uncharacterized protein</fullName>
    </submittedName>
</protein>
<proteinExistence type="predicted"/>
<name>A0AAP9KTL0_9BACL</name>
<dbReference type="AlphaFoldDB" id="A0AAP9KTL0"/>
<accession>A0AAP9KTL0</accession>
<reference evidence="1 2" key="1">
    <citation type="submission" date="2019-11" db="EMBL/GenBank/DDBJ databases">
        <title>FDA dAtabase for Regulatory Grade micrObial Sequences (FDA-ARGOS): Supporting development and validation of Infectious Disease Dx tests.</title>
        <authorList>
            <person name="Turner S."/>
            <person name="Byrd R."/>
            <person name="Tallon L."/>
            <person name="Sadzewicz L."/>
            <person name="Vavikolanu K."/>
            <person name="Mehta A."/>
            <person name="Aluvathingal J."/>
            <person name="Nadendla S."/>
            <person name="Myers T."/>
            <person name="Yan Y."/>
            <person name="Sichtig H."/>
        </authorList>
    </citation>
    <scope>NUCLEOTIDE SEQUENCE [LARGE SCALE GENOMIC DNA]</scope>
    <source>
        <strain evidence="1 2">FDAARGOS_741</strain>
    </source>
</reference>
<sequence>MVSCFSPPFCLGKEVSLARLSPFTLSPNVKGGFVALLINKLCKKVLNSQKSI</sequence>
<gene>
    <name evidence="1" type="ORF">FOC49_07105</name>
</gene>
<dbReference type="Proteomes" id="UP000425411">
    <property type="component" value="Chromosome"/>
</dbReference>
<dbReference type="EMBL" id="CP046314">
    <property type="protein sequence ID" value="QGS09659.1"/>
    <property type="molecule type" value="Genomic_DNA"/>
</dbReference>